<comment type="catalytic activity">
    <reaction evidence="11 12">
        <text>O-phospho-L-threonyl-[protein] + H2O = L-threonyl-[protein] + phosphate</text>
        <dbReference type="Rhea" id="RHEA:47004"/>
        <dbReference type="Rhea" id="RHEA-COMP:11060"/>
        <dbReference type="Rhea" id="RHEA-COMP:11605"/>
        <dbReference type="ChEBI" id="CHEBI:15377"/>
        <dbReference type="ChEBI" id="CHEBI:30013"/>
        <dbReference type="ChEBI" id="CHEBI:43474"/>
        <dbReference type="ChEBI" id="CHEBI:61977"/>
        <dbReference type="EC" id="3.1.3.16"/>
    </reaction>
</comment>
<name>A0A642V5K0_9ASCO</name>
<dbReference type="VEuPathDB" id="FungiDB:TRICI_002645"/>
<reference evidence="13" key="1">
    <citation type="journal article" date="2019" name="G3 (Bethesda)">
        <title>Genome Assemblies of Two Rare Opportunistic Yeast Pathogens: Diutina rugosa (syn. Candida rugosa) and Trichomonascus ciferrii (syn. Candida ciferrii).</title>
        <authorList>
            <person name="Mixao V."/>
            <person name="Saus E."/>
            <person name="Hansen A.P."/>
            <person name="Lass-Florl C."/>
            <person name="Gabaldon T."/>
        </authorList>
    </citation>
    <scope>NUCLEOTIDE SEQUENCE</scope>
    <source>
        <strain evidence="13">CBS 4856</strain>
    </source>
</reference>
<evidence type="ECO:0000256" key="11">
    <source>
        <dbReference type="ARBA" id="ARBA00048336"/>
    </source>
</evidence>
<dbReference type="Proteomes" id="UP000761534">
    <property type="component" value="Unassembled WGS sequence"/>
</dbReference>
<dbReference type="AlphaFoldDB" id="A0A642V5K0"/>
<evidence type="ECO:0000256" key="8">
    <source>
        <dbReference type="ARBA" id="ARBA00022912"/>
    </source>
</evidence>
<dbReference type="OrthoDB" id="57957at2759"/>
<dbReference type="GO" id="GO:0005634">
    <property type="term" value="C:nucleus"/>
    <property type="evidence" value="ECO:0007669"/>
    <property type="project" value="UniProtKB-SubCell"/>
</dbReference>
<keyword evidence="8 12" id="KW-0904">Protein phosphatase</keyword>
<keyword evidence="7 12" id="KW-0378">Hydrolase</keyword>
<comment type="function">
    <text evidence="1 12">Processively dephosphorylates Ser-5 of the heptad repeats YSPTSPS in the C-terminal domain of the largest RNA polymerase II subunit (RPB1).</text>
</comment>
<comment type="subcellular location">
    <subcellularLocation>
        <location evidence="2 12">Nucleus</location>
    </subcellularLocation>
</comment>
<evidence type="ECO:0000256" key="1">
    <source>
        <dbReference type="ARBA" id="ARBA00002497"/>
    </source>
</evidence>
<keyword evidence="14" id="KW-1185">Reference proteome</keyword>
<evidence type="ECO:0000256" key="4">
    <source>
        <dbReference type="ARBA" id="ARBA00013081"/>
    </source>
</evidence>
<evidence type="ECO:0000256" key="6">
    <source>
        <dbReference type="ARBA" id="ARBA00022664"/>
    </source>
</evidence>
<comment type="function">
    <text evidence="12">Component of the cleavage and polyadenylation factor (CPF) complex, which plays a key role in polyadenylation-dependent pre-mRNA 3'-end formation and cooperates with cleavage factors including the CFIA complex and NAB4/CFIB. SSU72 is required for 3'-end formation of snoRNAs.</text>
</comment>
<evidence type="ECO:0000313" key="13">
    <source>
        <dbReference type="EMBL" id="KAA8915288.1"/>
    </source>
</evidence>
<evidence type="ECO:0000256" key="9">
    <source>
        <dbReference type="ARBA" id="ARBA00023242"/>
    </source>
</evidence>
<evidence type="ECO:0000313" key="14">
    <source>
        <dbReference type="Proteomes" id="UP000761534"/>
    </source>
</evidence>
<proteinExistence type="inferred from homology"/>
<evidence type="ECO:0000256" key="7">
    <source>
        <dbReference type="ARBA" id="ARBA00022801"/>
    </source>
</evidence>
<dbReference type="PANTHER" id="PTHR20383">
    <property type="entry name" value="RNA POLYMERASE II SUBUNIT A C-TERMINAL DOMAIN PHOSPHATASE"/>
    <property type="match status" value="1"/>
</dbReference>
<dbReference type="Pfam" id="PF04722">
    <property type="entry name" value="Ssu72"/>
    <property type="match status" value="1"/>
</dbReference>
<comment type="subunit">
    <text evidence="12">Component of the cleavage and polyadenylation factor (CPF) complex.</text>
</comment>
<protein>
    <recommendedName>
        <fullName evidence="5 12">RNA polymerase II subunit A C-terminal domain phosphatase SSU72</fullName>
        <shortName evidence="12">CTD phosphatase SSU72</shortName>
        <ecNumber evidence="4 12">3.1.3.16</ecNumber>
    </recommendedName>
</protein>
<evidence type="ECO:0000256" key="5">
    <source>
        <dbReference type="ARBA" id="ARBA00017215"/>
    </source>
</evidence>
<accession>A0A642V5K0</accession>
<organism evidence="13 14">
    <name type="scientific">Trichomonascus ciferrii</name>
    <dbReference type="NCBI Taxonomy" id="44093"/>
    <lineage>
        <taxon>Eukaryota</taxon>
        <taxon>Fungi</taxon>
        <taxon>Dikarya</taxon>
        <taxon>Ascomycota</taxon>
        <taxon>Saccharomycotina</taxon>
        <taxon>Dipodascomycetes</taxon>
        <taxon>Dipodascales</taxon>
        <taxon>Trichomonascaceae</taxon>
        <taxon>Trichomonascus</taxon>
        <taxon>Trichomonascus ciferrii complex</taxon>
    </lineage>
</organism>
<comment type="similarity">
    <text evidence="3 12">Belongs to the SSU72 phosphatase family.</text>
</comment>
<dbReference type="GO" id="GO:0004722">
    <property type="term" value="F:protein serine/threonine phosphatase activity"/>
    <property type="evidence" value="ECO:0007669"/>
    <property type="project" value="UniProtKB-UniRule"/>
</dbReference>
<comment type="caution">
    <text evidence="13">The sequence shown here is derived from an EMBL/GenBank/DDBJ whole genome shotgun (WGS) entry which is preliminary data.</text>
</comment>
<dbReference type="EMBL" id="SWFS01000179">
    <property type="protein sequence ID" value="KAA8915288.1"/>
    <property type="molecule type" value="Genomic_DNA"/>
</dbReference>
<dbReference type="InterPro" id="IPR006811">
    <property type="entry name" value="RNA_pol_II_suA"/>
</dbReference>
<dbReference type="EC" id="3.1.3.16" evidence="4 12"/>
<evidence type="ECO:0000256" key="10">
    <source>
        <dbReference type="ARBA" id="ARBA00047761"/>
    </source>
</evidence>
<evidence type="ECO:0000256" key="3">
    <source>
        <dbReference type="ARBA" id="ARBA00008978"/>
    </source>
</evidence>
<gene>
    <name evidence="13" type="ORF">TRICI_002645</name>
</gene>
<evidence type="ECO:0000256" key="12">
    <source>
        <dbReference type="RuleBase" id="RU369031"/>
    </source>
</evidence>
<keyword evidence="6 12" id="KW-0507">mRNA processing</keyword>
<sequence>MLTLSRSMVAHQVLQRAGYNVSSYGTGSAVRLPGPSIDKPVVYSFGTPYNEMYNELQKRDERLYKNNGVLMMLERNRNIKDHPERWHEKDGHKVFDVVFTCEERCFDAVCIDLMNRGAKLNRLVHVINIEIKDNHEEAIVGGNGILDLANMINESEDVDSEIMEIISKWEEAHKNLPILHQACFF</sequence>
<dbReference type="GO" id="GO:0006397">
    <property type="term" value="P:mRNA processing"/>
    <property type="evidence" value="ECO:0007669"/>
    <property type="project" value="UniProtKB-KW"/>
</dbReference>
<dbReference type="Gene3D" id="3.40.50.2300">
    <property type="match status" value="2"/>
</dbReference>
<keyword evidence="9 12" id="KW-0539">Nucleus</keyword>
<evidence type="ECO:0000256" key="2">
    <source>
        <dbReference type="ARBA" id="ARBA00004123"/>
    </source>
</evidence>
<comment type="catalytic activity">
    <reaction evidence="10 12">
        <text>O-phospho-L-seryl-[protein] + H2O = L-seryl-[protein] + phosphate</text>
        <dbReference type="Rhea" id="RHEA:20629"/>
        <dbReference type="Rhea" id="RHEA-COMP:9863"/>
        <dbReference type="Rhea" id="RHEA-COMP:11604"/>
        <dbReference type="ChEBI" id="CHEBI:15377"/>
        <dbReference type="ChEBI" id="CHEBI:29999"/>
        <dbReference type="ChEBI" id="CHEBI:43474"/>
        <dbReference type="ChEBI" id="CHEBI:83421"/>
        <dbReference type="EC" id="3.1.3.16"/>
    </reaction>
</comment>